<dbReference type="GO" id="GO:0005730">
    <property type="term" value="C:nucleolus"/>
    <property type="evidence" value="ECO:0007669"/>
    <property type="project" value="TreeGrafter"/>
</dbReference>
<sequence>MATAANDAFNLAKAIEALRVTRELDVNLSGLKSLHEAIRQPGRKGWQHLLSYLRVSPTCTELCNIWEAQTTVKDPRVFSQLLLLIADFLAAKPPPEQGKQPARSPSTSDHGRDRNNGSNAVVLATPLASDLSLVGTAQQLLITQALGRRLKSLYHLLGSDQQLLSNTALQLLAAIAAHSGLAARDLAAAFDWSLPALARISRPPKERPASEAGATQQKQKQRSSRDDAAWDKPNVLSRPRRAMFVRLCRALLENADHATLARLLPLRALTGALLHHVAADPPRHVLETLLLLSRRVLAPVRPGGSNSAAASAAAALPPRLRAEPFGDSALAQLAEVAASSDAPAITPAVAEGDAVATAAEAALEVLVMLCTDPANGLVTDGPSVQSPTGAPQYGPGVKRVLRMMSRLRPLDHVRHARLLNEVANRCPWLAAEFASSLPYDLQPVPTSRWVAAMTLATRLTTAAVVAPSPLLDRLAMVATGNGNATVAPPPVESAAVRAHLRCCMPAALSKAVLSRGVQHNRSVVQALTLDALAAMMRNVEPLIAAAAAMAGNLTWAQFHRRLCGAVRARLPDLQTILALHSYLEKKDCVMAEAGPDGSSRPEKAAASSFRGTASGRAKDGGAAKIQDVDENGDLKMDEQDNQDGEEQEQEEEQEEEEEEERAVEPAGKDSSGGKDKKAGVLTAAVFGVATAAEPSRVRLAVLVRLLDVIACYCRLLPDAAVDAHFDAVRLVPPDVLALDAQHQAALVGVLAAAQETASGPSLLTPVPSTRVITTPGTFAAIAAPLSTALVLPLLRLLTRA</sequence>
<dbReference type="Proteomes" id="UP000722791">
    <property type="component" value="Unassembled WGS sequence"/>
</dbReference>
<evidence type="ECO:0000313" key="4">
    <source>
        <dbReference type="Proteomes" id="UP000722791"/>
    </source>
</evidence>
<evidence type="ECO:0000259" key="2">
    <source>
        <dbReference type="Pfam" id="PF11707"/>
    </source>
</evidence>
<feature type="region of interest" description="Disordered" evidence="1">
    <location>
        <begin position="92"/>
        <end position="118"/>
    </location>
</feature>
<feature type="domain" description="URB1 N-terminal" evidence="2">
    <location>
        <begin position="108"/>
        <end position="451"/>
    </location>
</feature>
<dbReference type="InterPro" id="IPR039844">
    <property type="entry name" value="URB1"/>
</dbReference>
<dbReference type="PANTHER" id="PTHR13500">
    <property type="entry name" value="NUCLEOLAR PRERIBOSOMAL-ASSOCIATED PROTEIN 1"/>
    <property type="match status" value="1"/>
</dbReference>
<dbReference type="AlphaFoldDB" id="A0A8J4D7C9"/>
<evidence type="ECO:0000256" key="1">
    <source>
        <dbReference type="SAM" id="MobiDB-lite"/>
    </source>
</evidence>
<feature type="region of interest" description="Disordered" evidence="1">
    <location>
        <begin position="201"/>
        <end position="232"/>
    </location>
</feature>
<organism evidence="3 4">
    <name type="scientific">Volvox reticuliferus</name>
    <dbReference type="NCBI Taxonomy" id="1737510"/>
    <lineage>
        <taxon>Eukaryota</taxon>
        <taxon>Viridiplantae</taxon>
        <taxon>Chlorophyta</taxon>
        <taxon>core chlorophytes</taxon>
        <taxon>Chlorophyceae</taxon>
        <taxon>CS clade</taxon>
        <taxon>Chlamydomonadales</taxon>
        <taxon>Volvocaceae</taxon>
        <taxon>Volvox</taxon>
    </lineage>
</organism>
<protein>
    <recommendedName>
        <fullName evidence="2">URB1 N-terminal domain-containing protein</fullName>
    </recommendedName>
</protein>
<dbReference type="EMBL" id="BNCQ01000002">
    <property type="protein sequence ID" value="GIL95207.1"/>
    <property type="molecule type" value="Genomic_DNA"/>
</dbReference>
<reference evidence="3" key="1">
    <citation type="journal article" date="2021" name="Proc. Natl. Acad. Sci. U.S.A.">
        <title>Three genomes in the algal genus Volvox reveal the fate of a haploid sex-determining region after a transition to homothallism.</title>
        <authorList>
            <person name="Yamamoto K."/>
            <person name="Hamaji T."/>
            <person name="Kawai-Toyooka H."/>
            <person name="Matsuzaki R."/>
            <person name="Takahashi F."/>
            <person name="Nishimura Y."/>
            <person name="Kawachi M."/>
            <person name="Noguchi H."/>
            <person name="Minakuchi Y."/>
            <person name="Umen J.G."/>
            <person name="Toyoda A."/>
            <person name="Nozaki H."/>
        </authorList>
    </citation>
    <scope>NUCLEOTIDE SEQUENCE</scope>
    <source>
        <strain evidence="3">NIES-3785</strain>
    </source>
</reference>
<gene>
    <name evidence="3" type="ORF">Vretimale_1289</name>
</gene>
<name>A0A8J4D7C9_9CHLO</name>
<dbReference type="PANTHER" id="PTHR13500:SF0">
    <property type="entry name" value="NUCLEOLAR PRE-RIBOSOMAL-ASSOCIATED PROTEIN 1"/>
    <property type="match status" value="1"/>
</dbReference>
<comment type="caution">
    <text evidence="3">The sequence shown here is derived from an EMBL/GenBank/DDBJ whole genome shotgun (WGS) entry which is preliminary data.</text>
</comment>
<evidence type="ECO:0000313" key="3">
    <source>
        <dbReference type="EMBL" id="GIL95207.1"/>
    </source>
</evidence>
<dbReference type="Pfam" id="PF11707">
    <property type="entry name" value="Npa1"/>
    <property type="match status" value="1"/>
</dbReference>
<proteinExistence type="predicted"/>
<dbReference type="InterPro" id="IPR021714">
    <property type="entry name" value="URB1_N"/>
</dbReference>
<feature type="region of interest" description="Disordered" evidence="1">
    <location>
        <begin position="593"/>
        <end position="676"/>
    </location>
</feature>
<dbReference type="GO" id="GO:0000463">
    <property type="term" value="P:maturation of LSU-rRNA from tricistronic rRNA transcript (SSU-rRNA, 5.8S rRNA, LSU-rRNA)"/>
    <property type="evidence" value="ECO:0007669"/>
    <property type="project" value="TreeGrafter"/>
</dbReference>
<feature type="compositionally biased region" description="Acidic residues" evidence="1">
    <location>
        <begin position="639"/>
        <end position="661"/>
    </location>
</feature>
<dbReference type="GO" id="GO:0000466">
    <property type="term" value="P:maturation of 5.8S rRNA from tricistronic rRNA transcript (SSU-rRNA, 5.8S rRNA, LSU-rRNA)"/>
    <property type="evidence" value="ECO:0007669"/>
    <property type="project" value="TreeGrafter"/>
</dbReference>
<feature type="compositionally biased region" description="Basic and acidic residues" evidence="1">
    <location>
        <begin position="662"/>
        <end position="676"/>
    </location>
</feature>
<feature type="non-terminal residue" evidence="3">
    <location>
        <position position="1"/>
    </location>
</feature>
<accession>A0A8J4D7C9</accession>